<reference evidence="3" key="2">
    <citation type="submission" date="2015-01" db="EMBL/GenBank/DDBJ databases">
        <title>Evolutionary Origins and Diversification of the Mycorrhizal Mutualists.</title>
        <authorList>
            <consortium name="DOE Joint Genome Institute"/>
            <consortium name="Mycorrhizal Genomics Consortium"/>
            <person name="Kohler A."/>
            <person name="Kuo A."/>
            <person name="Nagy L.G."/>
            <person name="Floudas D."/>
            <person name="Copeland A."/>
            <person name="Barry K.W."/>
            <person name="Cichocki N."/>
            <person name="Veneault-Fourrey C."/>
            <person name="LaButti K."/>
            <person name="Lindquist E.A."/>
            <person name="Lipzen A."/>
            <person name="Lundell T."/>
            <person name="Morin E."/>
            <person name="Murat C."/>
            <person name="Riley R."/>
            <person name="Ohm R."/>
            <person name="Sun H."/>
            <person name="Tunlid A."/>
            <person name="Henrissat B."/>
            <person name="Grigoriev I.V."/>
            <person name="Hibbett D.S."/>
            <person name="Martin F."/>
        </authorList>
    </citation>
    <scope>NUCLEOTIDE SEQUENCE [LARGE SCALE GENOMIC DNA]</scope>
    <source>
        <strain evidence="3">MAFF 305830</strain>
    </source>
</reference>
<organism evidence="2 3">
    <name type="scientific">Serendipita vermifera MAFF 305830</name>
    <dbReference type="NCBI Taxonomy" id="933852"/>
    <lineage>
        <taxon>Eukaryota</taxon>
        <taxon>Fungi</taxon>
        <taxon>Dikarya</taxon>
        <taxon>Basidiomycota</taxon>
        <taxon>Agaricomycotina</taxon>
        <taxon>Agaricomycetes</taxon>
        <taxon>Sebacinales</taxon>
        <taxon>Serendipitaceae</taxon>
        <taxon>Serendipita</taxon>
    </lineage>
</organism>
<sequence>MAVLAALRDMDRSEANLDVKPSFSPPAEIRWLKADLFRLILVILDRKVSKPDTNLVVDATRERSGAESSAGSSSLNSEPRASIPAVEEPKSDKLSSKTPLTAPNELHLGHSLAPPSLVLPTEAVPNVVPDVTQGIVEENKVSISRVKSIIRDSRPPISNLPAELLGIVFEHYLAREKGCILYLLLICRRWHETIMGMSKLWSCINLQSTSPSDLYTETERHIQQIQVCSSNSGSLPLDLNIQYGFEVLEEDIGKLRISINSIFMALRGAESTLALRWRSLRFILPTYHGRSFVHANDCGLTGLSVPNLEHLSIEMLVNSPMDGHLLPSPYFSNLSRVENLVLDDERKLECFPGVLEHLQALDIRVNQQPFSSSGLIRFPGLNSLILRHEERDDHLKSAFTSSLEHLWDQIVPGFVPDSTVSIQPQEGRPYPIPTLCVQAAWISEFELPNLAPTRLAWDTLQSSLLGQFKHTTLAKGSITTLLEKYPMVDYLVFPGSSIRYGIWNTENI</sequence>
<proteinExistence type="predicted"/>
<evidence type="ECO:0000313" key="2">
    <source>
        <dbReference type="EMBL" id="KIM24548.1"/>
    </source>
</evidence>
<dbReference type="EMBL" id="KN824323">
    <property type="protein sequence ID" value="KIM24548.1"/>
    <property type="molecule type" value="Genomic_DNA"/>
</dbReference>
<reference evidence="2 3" key="1">
    <citation type="submission" date="2014-04" db="EMBL/GenBank/DDBJ databases">
        <authorList>
            <consortium name="DOE Joint Genome Institute"/>
            <person name="Kuo A."/>
            <person name="Zuccaro A."/>
            <person name="Kohler A."/>
            <person name="Nagy L.G."/>
            <person name="Floudas D."/>
            <person name="Copeland A."/>
            <person name="Barry K.W."/>
            <person name="Cichocki N."/>
            <person name="Veneault-Fourrey C."/>
            <person name="LaButti K."/>
            <person name="Lindquist E.A."/>
            <person name="Lipzen A."/>
            <person name="Lundell T."/>
            <person name="Morin E."/>
            <person name="Murat C."/>
            <person name="Sun H."/>
            <person name="Tunlid A."/>
            <person name="Henrissat B."/>
            <person name="Grigoriev I.V."/>
            <person name="Hibbett D.S."/>
            <person name="Martin F."/>
            <person name="Nordberg H.P."/>
            <person name="Cantor M.N."/>
            <person name="Hua S.X."/>
        </authorList>
    </citation>
    <scope>NUCLEOTIDE SEQUENCE [LARGE SCALE GENOMIC DNA]</scope>
    <source>
        <strain evidence="2 3">MAFF 305830</strain>
    </source>
</reference>
<dbReference type="Proteomes" id="UP000054097">
    <property type="component" value="Unassembled WGS sequence"/>
</dbReference>
<accession>A0A0C2WDJ6</accession>
<dbReference type="AlphaFoldDB" id="A0A0C2WDJ6"/>
<dbReference type="OrthoDB" id="3142667at2759"/>
<protein>
    <recommendedName>
        <fullName evidence="4">F-box domain-containing protein</fullName>
    </recommendedName>
</protein>
<dbReference type="HOGENOM" id="CLU_536562_0_0_1"/>
<dbReference type="InterPro" id="IPR036047">
    <property type="entry name" value="F-box-like_dom_sf"/>
</dbReference>
<evidence type="ECO:0000313" key="3">
    <source>
        <dbReference type="Proteomes" id="UP000054097"/>
    </source>
</evidence>
<keyword evidence="3" id="KW-1185">Reference proteome</keyword>
<evidence type="ECO:0000256" key="1">
    <source>
        <dbReference type="SAM" id="MobiDB-lite"/>
    </source>
</evidence>
<dbReference type="SUPFAM" id="SSF81383">
    <property type="entry name" value="F-box domain"/>
    <property type="match status" value="1"/>
</dbReference>
<feature type="region of interest" description="Disordered" evidence="1">
    <location>
        <begin position="59"/>
        <end position="107"/>
    </location>
</feature>
<evidence type="ECO:0008006" key="4">
    <source>
        <dbReference type="Google" id="ProtNLM"/>
    </source>
</evidence>
<gene>
    <name evidence="2" type="ORF">M408DRAFT_317555</name>
</gene>
<name>A0A0C2WDJ6_SERVB</name>